<gene>
    <name evidence="1" type="ORF">CINCED_3A021204</name>
</gene>
<dbReference type="AlphaFoldDB" id="A0A5E4MKP3"/>
<organism evidence="1 2">
    <name type="scientific">Cinara cedri</name>
    <dbReference type="NCBI Taxonomy" id="506608"/>
    <lineage>
        <taxon>Eukaryota</taxon>
        <taxon>Metazoa</taxon>
        <taxon>Ecdysozoa</taxon>
        <taxon>Arthropoda</taxon>
        <taxon>Hexapoda</taxon>
        <taxon>Insecta</taxon>
        <taxon>Pterygota</taxon>
        <taxon>Neoptera</taxon>
        <taxon>Paraneoptera</taxon>
        <taxon>Hemiptera</taxon>
        <taxon>Sternorrhyncha</taxon>
        <taxon>Aphidomorpha</taxon>
        <taxon>Aphidoidea</taxon>
        <taxon>Aphididae</taxon>
        <taxon>Lachninae</taxon>
        <taxon>Cinara</taxon>
    </lineage>
</organism>
<protein>
    <submittedName>
        <fullName evidence="1">Uncharacterized protein</fullName>
    </submittedName>
</protein>
<feature type="non-terminal residue" evidence="1">
    <location>
        <position position="1"/>
    </location>
</feature>
<proteinExistence type="predicted"/>
<evidence type="ECO:0000313" key="2">
    <source>
        <dbReference type="Proteomes" id="UP000325440"/>
    </source>
</evidence>
<dbReference type="Proteomes" id="UP000325440">
    <property type="component" value="Unassembled WGS sequence"/>
</dbReference>
<sequence length="49" mass="5416">PCGLIVSTPGEKFDILLKVPLVGRLEKKGSFRRPCGNVYPTDEDLSEKL</sequence>
<keyword evidence="2" id="KW-1185">Reference proteome</keyword>
<name>A0A5E4MKP3_9HEMI</name>
<accession>A0A5E4MKP3</accession>
<evidence type="ECO:0000313" key="1">
    <source>
        <dbReference type="EMBL" id="VVC31499.1"/>
    </source>
</evidence>
<dbReference type="EMBL" id="CABPRJ010000949">
    <property type="protein sequence ID" value="VVC31499.1"/>
    <property type="molecule type" value="Genomic_DNA"/>
</dbReference>
<reference evidence="1 2" key="1">
    <citation type="submission" date="2019-08" db="EMBL/GenBank/DDBJ databases">
        <authorList>
            <person name="Alioto T."/>
            <person name="Alioto T."/>
            <person name="Gomez Garrido J."/>
        </authorList>
    </citation>
    <scope>NUCLEOTIDE SEQUENCE [LARGE SCALE GENOMIC DNA]</scope>
</reference>